<accession>A0A072UJV1</accession>
<name>A0A072UJV1_MEDTR</name>
<feature type="transmembrane region" description="Helical" evidence="3">
    <location>
        <begin position="62"/>
        <end position="88"/>
    </location>
</feature>
<comment type="similarity">
    <text evidence="2">Belongs to the HAK/KUP transporter (TC 2.A.72.3) family.</text>
</comment>
<proteinExistence type="inferred from homology"/>
<dbReference type="AlphaFoldDB" id="A0A072UJV1"/>
<dbReference type="Pfam" id="PF02705">
    <property type="entry name" value="K_trans"/>
    <property type="match status" value="1"/>
</dbReference>
<keyword evidence="3" id="KW-0812">Transmembrane</keyword>
<dbReference type="GO" id="GO:0005886">
    <property type="term" value="C:plasma membrane"/>
    <property type="evidence" value="ECO:0007669"/>
    <property type="project" value="UniProtKB-SubCell"/>
</dbReference>
<reference evidence="5 8" key="1">
    <citation type="journal article" date="2011" name="Nature">
        <title>The Medicago genome provides insight into the evolution of rhizobial symbioses.</title>
        <authorList>
            <person name="Young N.D."/>
            <person name="Debelle F."/>
            <person name="Oldroyd G.E."/>
            <person name="Geurts R."/>
            <person name="Cannon S.B."/>
            <person name="Udvardi M.K."/>
            <person name="Benedito V.A."/>
            <person name="Mayer K.F."/>
            <person name="Gouzy J."/>
            <person name="Schoof H."/>
            <person name="Van de Peer Y."/>
            <person name="Proost S."/>
            <person name="Cook D.R."/>
            <person name="Meyers B.C."/>
            <person name="Spannagl M."/>
            <person name="Cheung F."/>
            <person name="De Mita S."/>
            <person name="Krishnakumar V."/>
            <person name="Gundlach H."/>
            <person name="Zhou S."/>
            <person name="Mudge J."/>
            <person name="Bharti A.K."/>
            <person name="Murray J.D."/>
            <person name="Naoumkina M.A."/>
            <person name="Rosen B."/>
            <person name="Silverstein K.A."/>
            <person name="Tang H."/>
            <person name="Rombauts S."/>
            <person name="Zhao P.X."/>
            <person name="Zhou P."/>
            <person name="Barbe V."/>
            <person name="Bardou P."/>
            <person name="Bechner M."/>
            <person name="Bellec A."/>
            <person name="Berger A."/>
            <person name="Berges H."/>
            <person name="Bidwell S."/>
            <person name="Bisseling T."/>
            <person name="Choisne N."/>
            <person name="Couloux A."/>
            <person name="Denny R."/>
            <person name="Deshpande S."/>
            <person name="Dai X."/>
            <person name="Doyle J.J."/>
            <person name="Dudez A.M."/>
            <person name="Farmer A.D."/>
            <person name="Fouteau S."/>
            <person name="Franken C."/>
            <person name="Gibelin C."/>
            <person name="Gish J."/>
            <person name="Goldstein S."/>
            <person name="Gonzalez A.J."/>
            <person name="Green P.J."/>
            <person name="Hallab A."/>
            <person name="Hartog M."/>
            <person name="Hua A."/>
            <person name="Humphray S.J."/>
            <person name="Jeong D.H."/>
            <person name="Jing Y."/>
            <person name="Jocker A."/>
            <person name="Kenton S.M."/>
            <person name="Kim D.J."/>
            <person name="Klee K."/>
            <person name="Lai H."/>
            <person name="Lang C."/>
            <person name="Lin S."/>
            <person name="Macmil S.L."/>
            <person name="Magdelenat G."/>
            <person name="Matthews L."/>
            <person name="McCorrison J."/>
            <person name="Monaghan E.L."/>
            <person name="Mun J.H."/>
            <person name="Najar F.Z."/>
            <person name="Nicholson C."/>
            <person name="Noirot C."/>
            <person name="O'Bleness M."/>
            <person name="Paule C.R."/>
            <person name="Poulain J."/>
            <person name="Prion F."/>
            <person name="Qin B."/>
            <person name="Qu C."/>
            <person name="Retzel E.F."/>
            <person name="Riddle C."/>
            <person name="Sallet E."/>
            <person name="Samain S."/>
            <person name="Samson N."/>
            <person name="Sanders I."/>
            <person name="Saurat O."/>
            <person name="Scarpelli C."/>
            <person name="Schiex T."/>
            <person name="Segurens B."/>
            <person name="Severin A.J."/>
            <person name="Sherrier D.J."/>
            <person name="Shi R."/>
            <person name="Sims S."/>
            <person name="Singer S.R."/>
            <person name="Sinharoy S."/>
            <person name="Sterck L."/>
            <person name="Viollet A."/>
            <person name="Wang B.B."/>
            <person name="Wang K."/>
            <person name="Wang M."/>
            <person name="Wang X."/>
            <person name="Warfsmann J."/>
            <person name="Weissenbach J."/>
            <person name="White D.D."/>
            <person name="White J.D."/>
            <person name="Wiley G.B."/>
            <person name="Wincker P."/>
            <person name="Xing Y."/>
            <person name="Yang L."/>
            <person name="Yao Z."/>
            <person name="Ying F."/>
            <person name="Zhai J."/>
            <person name="Zhou L."/>
            <person name="Zuber A."/>
            <person name="Denarie J."/>
            <person name="Dixon R.A."/>
            <person name="May G.D."/>
            <person name="Schwartz D.C."/>
            <person name="Rogers J."/>
            <person name="Quetier F."/>
            <person name="Town C.D."/>
            <person name="Roe B.A."/>
        </authorList>
    </citation>
    <scope>NUCLEOTIDE SEQUENCE [LARGE SCALE GENOMIC DNA]</scope>
    <source>
        <strain evidence="5">A17</strain>
        <strain evidence="7 8">cv. Jemalong A17</strain>
    </source>
</reference>
<evidence type="ECO:0000256" key="2">
    <source>
        <dbReference type="ARBA" id="ARBA00008440"/>
    </source>
</evidence>
<protein>
    <submittedName>
        <fullName evidence="5">Potassium transporter-like protein</fullName>
    </submittedName>
    <submittedName>
        <fullName evidence="6">Putative potassium transporter</fullName>
    </submittedName>
</protein>
<evidence type="ECO:0000313" key="5">
    <source>
        <dbReference type="EMBL" id="KEH26120.1"/>
    </source>
</evidence>
<evidence type="ECO:0000259" key="4">
    <source>
        <dbReference type="Pfam" id="PF02705"/>
    </source>
</evidence>
<reference evidence="7" key="3">
    <citation type="submission" date="2015-04" db="UniProtKB">
        <authorList>
            <consortium name="EnsemblPlants"/>
        </authorList>
    </citation>
    <scope>IDENTIFICATION</scope>
    <source>
        <strain evidence="7">cv. Jemalong A17</strain>
    </source>
</reference>
<organism evidence="5 8">
    <name type="scientific">Medicago truncatula</name>
    <name type="common">Barrel medic</name>
    <name type="synonym">Medicago tribuloides</name>
    <dbReference type="NCBI Taxonomy" id="3880"/>
    <lineage>
        <taxon>Eukaryota</taxon>
        <taxon>Viridiplantae</taxon>
        <taxon>Streptophyta</taxon>
        <taxon>Embryophyta</taxon>
        <taxon>Tracheophyta</taxon>
        <taxon>Spermatophyta</taxon>
        <taxon>Magnoliopsida</taxon>
        <taxon>eudicotyledons</taxon>
        <taxon>Gunneridae</taxon>
        <taxon>Pentapetalae</taxon>
        <taxon>rosids</taxon>
        <taxon>fabids</taxon>
        <taxon>Fabales</taxon>
        <taxon>Fabaceae</taxon>
        <taxon>Papilionoideae</taxon>
        <taxon>50 kb inversion clade</taxon>
        <taxon>NPAAA clade</taxon>
        <taxon>Hologalegina</taxon>
        <taxon>IRL clade</taxon>
        <taxon>Trifolieae</taxon>
        <taxon>Medicago</taxon>
    </lineage>
</organism>
<dbReference type="HOGENOM" id="CLU_1216354_0_0_1"/>
<comment type="subcellular location">
    <subcellularLocation>
        <location evidence="1">Cell membrane</location>
        <topology evidence="1">Multi-pass membrane protein</topology>
    </subcellularLocation>
</comment>
<keyword evidence="3" id="KW-0472">Membrane</keyword>
<evidence type="ECO:0000256" key="1">
    <source>
        <dbReference type="ARBA" id="ARBA00004651"/>
    </source>
</evidence>
<evidence type="ECO:0000256" key="3">
    <source>
        <dbReference type="SAM" id="Phobius"/>
    </source>
</evidence>
<dbReference type="GO" id="GO:0015079">
    <property type="term" value="F:potassium ion transmembrane transporter activity"/>
    <property type="evidence" value="ECO:0007669"/>
    <property type="project" value="InterPro"/>
</dbReference>
<dbReference type="EMBL" id="PSQE01000006">
    <property type="protein sequence ID" value="RHN51361.1"/>
    <property type="molecule type" value="Genomic_DNA"/>
</dbReference>
<reference evidence="5 8" key="2">
    <citation type="journal article" date="2014" name="BMC Genomics">
        <title>An improved genome release (version Mt4.0) for the model legume Medicago truncatula.</title>
        <authorList>
            <person name="Tang H."/>
            <person name="Krishnakumar V."/>
            <person name="Bidwell S."/>
            <person name="Rosen B."/>
            <person name="Chan A."/>
            <person name="Zhou S."/>
            <person name="Gentzbittel L."/>
            <person name="Childs K.L."/>
            <person name="Yandell M."/>
            <person name="Gundlach H."/>
            <person name="Mayer K.F."/>
            <person name="Schwartz D.C."/>
            <person name="Town C.D."/>
        </authorList>
    </citation>
    <scope>GENOME REANNOTATION</scope>
    <source>
        <strain evidence="5">A17</strain>
        <strain evidence="7 8">cv. Jemalong A17</strain>
    </source>
</reference>
<dbReference type="InterPro" id="IPR053951">
    <property type="entry name" value="K_trans_N"/>
</dbReference>
<feature type="transmembrane region" description="Helical" evidence="3">
    <location>
        <begin position="129"/>
        <end position="149"/>
    </location>
</feature>
<evidence type="ECO:0000313" key="6">
    <source>
        <dbReference type="EMBL" id="RHN51361.1"/>
    </source>
</evidence>
<sequence>MKTQTQSNCVNGLKVGVDAIRQDEVVMISVACLVVLFSLQKYGTSKFGLDVGPALGSVLLRVMVYTILSNMTAAFLGLLILFTSIISLQGIQLKHGILLGRGCLLCPTDHEAMFADLCYFSVRSVQITFLFLVLPCLLLGYLGQVAYLMEHHADAALEFNANLGCLVSKLNKEHDGFQLVDANADDLLLQIVAQPSNAIQGSVWLDTLPTEVHMDFFFDKVGFLMVLA</sequence>
<reference evidence="6" key="4">
    <citation type="journal article" date="2018" name="Nat. Plants">
        <title>Whole-genome landscape of Medicago truncatula symbiotic genes.</title>
        <authorList>
            <person name="Pecrix Y."/>
            <person name="Gamas P."/>
            <person name="Carrere S."/>
        </authorList>
    </citation>
    <scope>NUCLEOTIDE SEQUENCE</scope>
    <source>
        <tissue evidence="6">Leaves</tissue>
    </source>
</reference>
<dbReference type="STRING" id="3880.A0A072UJV1"/>
<feature type="transmembrane region" description="Helical" evidence="3">
    <location>
        <begin position="25"/>
        <end position="42"/>
    </location>
</feature>
<dbReference type="Proteomes" id="UP000002051">
    <property type="component" value="Chromosome 6"/>
</dbReference>
<dbReference type="PANTHER" id="PTHR30540">
    <property type="entry name" value="OSMOTIC STRESS POTASSIUM TRANSPORTER"/>
    <property type="match status" value="1"/>
</dbReference>
<evidence type="ECO:0000313" key="8">
    <source>
        <dbReference type="Proteomes" id="UP000002051"/>
    </source>
</evidence>
<keyword evidence="8" id="KW-1185">Reference proteome</keyword>
<keyword evidence="3" id="KW-1133">Transmembrane helix</keyword>
<gene>
    <name evidence="5" type="ordered locus">MTR_6g045057</name>
    <name evidence="6" type="ORF">MtrunA17_Chr6g0467721</name>
</gene>
<evidence type="ECO:0000313" key="7">
    <source>
        <dbReference type="EnsemblPlants" id="KEH26120"/>
    </source>
</evidence>
<dbReference type="Gramene" id="rna35787">
    <property type="protein sequence ID" value="RHN51361.1"/>
    <property type="gene ID" value="gene35787"/>
</dbReference>
<dbReference type="EnsemblPlants" id="KEH26120">
    <property type="protein sequence ID" value="KEH26120"/>
    <property type="gene ID" value="MTR_6g045057"/>
</dbReference>
<dbReference type="EMBL" id="CM001222">
    <property type="protein sequence ID" value="KEH26120.1"/>
    <property type="molecule type" value="Genomic_DNA"/>
</dbReference>
<dbReference type="Proteomes" id="UP000265566">
    <property type="component" value="Chromosome 6"/>
</dbReference>
<dbReference type="PANTHER" id="PTHR30540:SF84">
    <property type="entry name" value="POTASSIUM TRANSPORTER"/>
    <property type="match status" value="1"/>
</dbReference>
<dbReference type="InterPro" id="IPR003855">
    <property type="entry name" value="K+_transporter"/>
</dbReference>
<feature type="domain" description="K+ potassium transporter integral membrane" evidence="4">
    <location>
        <begin position="9"/>
        <end position="156"/>
    </location>
</feature>